<evidence type="ECO:0000256" key="10">
    <source>
        <dbReference type="ARBA" id="ARBA00022843"/>
    </source>
</evidence>
<dbReference type="GO" id="GO:0006950">
    <property type="term" value="P:response to stress"/>
    <property type="evidence" value="ECO:0007669"/>
    <property type="project" value="UniProtKB-ARBA"/>
</dbReference>
<evidence type="ECO:0000256" key="5">
    <source>
        <dbReference type="ARBA" id="ARBA00022553"/>
    </source>
</evidence>
<evidence type="ECO:0000256" key="15">
    <source>
        <dbReference type="ARBA" id="ARBA00082744"/>
    </source>
</evidence>
<evidence type="ECO:0000256" key="9">
    <source>
        <dbReference type="ARBA" id="ARBA00022833"/>
    </source>
</evidence>
<feature type="region of interest" description="Disordered" evidence="17">
    <location>
        <begin position="429"/>
        <end position="777"/>
    </location>
</feature>
<dbReference type="GO" id="GO:0071385">
    <property type="term" value="P:cellular response to glucocorticoid stimulus"/>
    <property type="evidence" value="ECO:0000250"/>
    <property type="project" value="UniProtKB"/>
</dbReference>
<evidence type="ECO:0000256" key="6">
    <source>
        <dbReference type="ARBA" id="ARBA00022723"/>
    </source>
</evidence>
<feature type="compositionally biased region" description="Basic residues" evidence="17">
    <location>
        <begin position="576"/>
        <end position="592"/>
    </location>
</feature>
<keyword evidence="11" id="KW-0805">Transcription regulation</keyword>
<feature type="domain" description="C2H2-type" evidence="18">
    <location>
        <begin position="360"/>
        <end position="387"/>
    </location>
</feature>
<dbReference type="AlphaFoldDB" id="D2H8J0"/>
<dbReference type="STRING" id="9646.ENSAMEP00000008987"/>
<dbReference type="GO" id="GO:0003700">
    <property type="term" value="F:DNA-binding transcription factor activity"/>
    <property type="evidence" value="ECO:0000250"/>
    <property type="project" value="UniProtKB"/>
</dbReference>
<evidence type="ECO:0000259" key="18">
    <source>
        <dbReference type="PROSITE" id="PS50157"/>
    </source>
</evidence>
<dbReference type="FunFam" id="3.30.160.60:FF:000448">
    <property type="entry name" value="RE1-silencing transcription factor A"/>
    <property type="match status" value="1"/>
</dbReference>
<dbReference type="GO" id="GO:2000798">
    <property type="term" value="P:negative regulation of amniotic stem cell differentiation"/>
    <property type="evidence" value="ECO:0000250"/>
    <property type="project" value="UniProtKB"/>
</dbReference>
<dbReference type="PANTHER" id="PTHR24403:SF102">
    <property type="entry name" value="RE1-SILENCING TRANSCRIPTION FACTOR"/>
    <property type="match status" value="1"/>
</dbReference>
<dbReference type="PANTHER" id="PTHR24403">
    <property type="entry name" value="ZINC FINGER PROTEIN"/>
    <property type="match status" value="1"/>
</dbReference>
<dbReference type="GO" id="GO:2000706">
    <property type="term" value="P:negative regulation of dense core granule biogenesis"/>
    <property type="evidence" value="ECO:0000250"/>
    <property type="project" value="UniProtKB"/>
</dbReference>
<dbReference type="GO" id="GO:0000976">
    <property type="term" value="F:transcription cis-regulatory region binding"/>
    <property type="evidence" value="ECO:0000250"/>
    <property type="project" value="UniProtKB"/>
</dbReference>
<evidence type="ECO:0000256" key="17">
    <source>
        <dbReference type="SAM" id="MobiDB-lite"/>
    </source>
</evidence>
<evidence type="ECO:0000256" key="3">
    <source>
        <dbReference type="ARBA" id="ARBA00022490"/>
    </source>
</evidence>
<feature type="domain" description="C2H2-type" evidence="18">
    <location>
        <begin position="303"/>
        <end position="330"/>
    </location>
</feature>
<dbReference type="GO" id="GO:0061629">
    <property type="term" value="F:RNA polymerase II-specific DNA-binding transcription factor binding"/>
    <property type="evidence" value="ECO:0007669"/>
    <property type="project" value="UniProtKB-ARBA"/>
</dbReference>
<feature type="region of interest" description="Disordered" evidence="17">
    <location>
        <begin position="939"/>
        <end position="987"/>
    </location>
</feature>
<feature type="compositionally biased region" description="Basic and acidic residues" evidence="17">
    <location>
        <begin position="748"/>
        <end position="777"/>
    </location>
</feature>
<feature type="domain" description="C2H2-type" evidence="18">
    <location>
        <begin position="1001"/>
        <end position="1023"/>
    </location>
</feature>
<evidence type="ECO:0000256" key="14">
    <source>
        <dbReference type="ARBA" id="ARBA00069738"/>
    </source>
</evidence>
<dbReference type="GO" id="GO:0032348">
    <property type="term" value="P:negative regulation of aldosterone biosynthetic process"/>
    <property type="evidence" value="ECO:0000250"/>
    <property type="project" value="UniProtKB"/>
</dbReference>
<dbReference type="HOGENOM" id="CLU_009801_2_0_1"/>
<dbReference type="GO" id="GO:0005634">
    <property type="term" value="C:nucleus"/>
    <property type="evidence" value="ECO:0000250"/>
    <property type="project" value="UniProtKB"/>
</dbReference>
<dbReference type="GO" id="GO:0050768">
    <property type="term" value="P:negative regulation of neurogenesis"/>
    <property type="evidence" value="ECO:0000250"/>
    <property type="project" value="UniProtKB"/>
</dbReference>
<evidence type="ECO:0000256" key="4">
    <source>
        <dbReference type="ARBA" id="ARBA00022491"/>
    </source>
</evidence>
<keyword evidence="3" id="KW-0963">Cytoplasm</keyword>
<dbReference type="FunFam" id="3.30.160.60:FF:002187">
    <property type="entry name" value="RE1-silencing transcription factor"/>
    <property type="match status" value="1"/>
</dbReference>
<dbReference type="GO" id="GO:0060379">
    <property type="term" value="P:cardiac muscle cell myoblast differentiation"/>
    <property type="evidence" value="ECO:0000250"/>
    <property type="project" value="UniProtKB"/>
</dbReference>
<dbReference type="PROSITE" id="PS00028">
    <property type="entry name" value="ZINC_FINGER_C2H2_1"/>
    <property type="match status" value="1"/>
</dbReference>
<dbReference type="GO" id="GO:0045665">
    <property type="term" value="P:negative regulation of neuron differentiation"/>
    <property type="evidence" value="ECO:0000250"/>
    <property type="project" value="UniProtKB"/>
</dbReference>
<feature type="compositionally biased region" description="Basic and acidic residues" evidence="17">
    <location>
        <begin position="495"/>
        <end position="504"/>
    </location>
</feature>
<evidence type="ECO:0000256" key="1">
    <source>
        <dbReference type="ARBA" id="ARBA00004123"/>
    </source>
</evidence>
<dbReference type="EMBL" id="GL192578">
    <property type="protein sequence ID" value="EFB28081.1"/>
    <property type="molecule type" value="Genomic_DNA"/>
</dbReference>
<evidence type="ECO:0000256" key="7">
    <source>
        <dbReference type="ARBA" id="ARBA00022737"/>
    </source>
</evidence>
<feature type="non-terminal residue" evidence="19">
    <location>
        <position position="1038"/>
    </location>
</feature>
<keyword evidence="5" id="KW-0597">Phosphoprotein</keyword>
<proteinExistence type="predicted"/>
<dbReference type="PROSITE" id="PS50157">
    <property type="entry name" value="ZINC_FINGER_C2H2_2"/>
    <property type="match status" value="6"/>
</dbReference>
<dbReference type="InterPro" id="IPR050688">
    <property type="entry name" value="Zinc_finger/UBP_domain"/>
</dbReference>
<protein>
    <recommendedName>
        <fullName evidence="14">RE1-silencing transcription factor</fullName>
    </recommendedName>
    <alternativeName>
        <fullName evidence="15">Neural-restrictive silencer factor</fullName>
    </alternativeName>
</protein>
<dbReference type="Gene3D" id="3.30.160.60">
    <property type="entry name" value="Classic Zinc Finger"/>
    <property type="match status" value="5"/>
</dbReference>
<accession>D2H8J0</accession>
<dbReference type="InterPro" id="IPR036236">
    <property type="entry name" value="Znf_C2H2_sf"/>
</dbReference>
<evidence type="ECO:0000256" key="12">
    <source>
        <dbReference type="ARBA" id="ARBA00023163"/>
    </source>
</evidence>
<evidence type="ECO:0000256" key="11">
    <source>
        <dbReference type="ARBA" id="ARBA00023015"/>
    </source>
</evidence>
<dbReference type="FunFam" id="3.30.160.60:FF:000805">
    <property type="entry name" value="RE1-silencing transcription factor B"/>
    <property type="match status" value="1"/>
</dbReference>
<reference evidence="19" key="1">
    <citation type="journal article" date="2010" name="Nature">
        <title>The sequence and de novo assembly of the giant panda genome.</title>
        <authorList>
            <person name="Li R."/>
            <person name="Fan W."/>
            <person name="Tian G."/>
            <person name="Zhu H."/>
            <person name="He L."/>
            <person name="Cai J."/>
            <person name="Huang Q."/>
            <person name="Cai Q."/>
            <person name="Li B."/>
            <person name="Bai Y."/>
            <person name="Zhang Z."/>
            <person name="Zhang Y."/>
            <person name="Wang W."/>
            <person name="Li J."/>
            <person name="Wei F."/>
            <person name="Li H."/>
            <person name="Jian M."/>
            <person name="Li J."/>
            <person name="Zhang Z."/>
            <person name="Nielsen R."/>
            <person name="Li D."/>
            <person name="Gu W."/>
            <person name="Yang Z."/>
            <person name="Xuan Z."/>
            <person name="Ryder O.A."/>
            <person name="Leung F.C."/>
            <person name="Zhou Y."/>
            <person name="Cao J."/>
            <person name="Sun X."/>
            <person name="Fu Y."/>
            <person name="Fang X."/>
            <person name="Guo X."/>
            <person name="Wang B."/>
            <person name="Hou R."/>
            <person name="Shen F."/>
            <person name="Mu B."/>
            <person name="Ni P."/>
            <person name="Lin R."/>
            <person name="Qian W."/>
            <person name="Wang G."/>
            <person name="Yu C."/>
            <person name="Nie W."/>
            <person name="Wang J."/>
            <person name="Wu Z."/>
            <person name="Liang H."/>
            <person name="Min J."/>
            <person name="Wu Q."/>
            <person name="Cheng S."/>
            <person name="Ruan J."/>
            <person name="Wang M."/>
            <person name="Shi Z."/>
            <person name="Wen M."/>
            <person name="Liu B."/>
            <person name="Ren X."/>
            <person name="Zheng H."/>
            <person name="Dong D."/>
            <person name="Cook K."/>
            <person name="Shan G."/>
            <person name="Zhang H."/>
            <person name="Kosiol C."/>
            <person name="Xie X."/>
            <person name="Lu Z."/>
            <person name="Zheng H."/>
            <person name="Li Y."/>
            <person name="Steiner C.C."/>
            <person name="Lam T.T."/>
            <person name="Lin S."/>
            <person name="Zhang Q."/>
            <person name="Li G."/>
            <person name="Tian J."/>
            <person name="Gong T."/>
            <person name="Liu H."/>
            <person name="Zhang D."/>
            <person name="Fang L."/>
            <person name="Ye C."/>
            <person name="Zhang J."/>
            <person name="Hu W."/>
            <person name="Xu A."/>
            <person name="Ren Y."/>
            <person name="Zhang G."/>
            <person name="Bruford M.W."/>
            <person name="Li Q."/>
            <person name="Ma L."/>
            <person name="Guo Y."/>
            <person name="An N."/>
            <person name="Hu Y."/>
            <person name="Zheng Y."/>
            <person name="Shi Y."/>
            <person name="Li Z."/>
            <person name="Liu Q."/>
            <person name="Chen Y."/>
            <person name="Zhao J."/>
            <person name="Qu N."/>
            <person name="Zhao S."/>
            <person name="Tian F."/>
            <person name="Wang X."/>
            <person name="Wang H."/>
            <person name="Xu L."/>
            <person name="Liu X."/>
            <person name="Vinar T."/>
            <person name="Wang Y."/>
            <person name="Lam T.W."/>
            <person name="Yiu S.M."/>
            <person name="Liu S."/>
            <person name="Zhang H."/>
            <person name="Li D."/>
            <person name="Huang Y."/>
            <person name="Wang X."/>
            <person name="Yang G."/>
            <person name="Jiang Z."/>
            <person name="Wang J."/>
            <person name="Qin N."/>
            <person name="Li L."/>
            <person name="Li J."/>
            <person name="Bolund L."/>
            <person name="Kristiansen K."/>
            <person name="Wong G.K."/>
            <person name="Olson M."/>
            <person name="Zhang X."/>
            <person name="Li S."/>
            <person name="Yang H."/>
            <person name="Wang J."/>
            <person name="Wang J."/>
        </authorList>
    </citation>
    <scope>NUCLEOTIDE SEQUENCE [LARGE SCALE GENOMIC DNA]</scope>
</reference>
<organism evidence="19">
    <name type="scientific">Ailuropoda melanoleuca</name>
    <name type="common">Giant panda</name>
    <dbReference type="NCBI Taxonomy" id="9646"/>
    <lineage>
        <taxon>Eukaryota</taxon>
        <taxon>Metazoa</taxon>
        <taxon>Chordata</taxon>
        <taxon>Craniata</taxon>
        <taxon>Vertebrata</taxon>
        <taxon>Euteleostomi</taxon>
        <taxon>Mammalia</taxon>
        <taxon>Eutheria</taxon>
        <taxon>Laurasiatheria</taxon>
        <taxon>Carnivora</taxon>
        <taxon>Caniformia</taxon>
        <taxon>Ursidae</taxon>
        <taxon>Ailuropoda</taxon>
    </lineage>
</organism>
<dbReference type="GO" id="GO:0043922">
    <property type="term" value="P:host-mediated suppression of viral transcription"/>
    <property type="evidence" value="ECO:0000250"/>
    <property type="project" value="UniProtKB"/>
</dbReference>
<dbReference type="GO" id="GO:0001227">
    <property type="term" value="F:DNA-binding transcription repressor activity, RNA polymerase II-specific"/>
    <property type="evidence" value="ECO:0000250"/>
    <property type="project" value="UniProtKB"/>
</dbReference>
<comment type="subcellular location">
    <subcellularLocation>
        <location evidence="2">Cytoplasm</location>
    </subcellularLocation>
    <subcellularLocation>
        <location evidence="1">Nucleus</location>
    </subcellularLocation>
</comment>
<feature type="region of interest" description="Disordered" evidence="17">
    <location>
        <begin position="795"/>
        <end position="840"/>
    </location>
</feature>
<feature type="compositionally biased region" description="Basic and acidic residues" evidence="17">
    <location>
        <begin position="813"/>
        <end position="833"/>
    </location>
</feature>
<feature type="compositionally biased region" description="Polar residues" evidence="17">
    <location>
        <begin position="481"/>
        <end position="490"/>
    </location>
</feature>
<feature type="domain" description="C2H2-type" evidence="18">
    <location>
        <begin position="158"/>
        <end position="185"/>
    </location>
</feature>
<feature type="compositionally biased region" description="Basic and acidic residues" evidence="17">
    <location>
        <begin position="443"/>
        <end position="480"/>
    </location>
</feature>
<feature type="region of interest" description="Disordered" evidence="17">
    <location>
        <begin position="887"/>
        <end position="910"/>
    </location>
</feature>
<dbReference type="GO" id="GO:0003682">
    <property type="term" value="F:chromatin binding"/>
    <property type="evidence" value="ECO:0000250"/>
    <property type="project" value="UniProtKB"/>
</dbReference>
<dbReference type="GO" id="GO:0008270">
    <property type="term" value="F:zinc ion binding"/>
    <property type="evidence" value="ECO:0007669"/>
    <property type="project" value="UniProtKB-KW"/>
</dbReference>
<dbReference type="GO" id="GO:0071257">
    <property type="term" value="P:cellular response to electrical stimulus"/>
    <property type="evidence" value="ECO:0000250"/>
    <property type="project" value="UniProtKB"/>
</dbReference>
<dbReference type="GO" id="GO:0017053">
    <property type="term" value="C:transcription repressor complex"/>
    <property type="evidence" value="ECO:0000250"/>
    <property type="project" value="UniProtKB"/>
</dbReference>
<dbReference type="GO" id="GO:0045955">
    <property type="term" value="P:negative regulation of calcium ion-dependent exocytosis"/>
    <property type="evidence" value="ECO:0000250"/>
    <property type="project" value="UniProtKB"/>
</dbReference>
<dbReference type="Pfam" id="PF00096">
    <property type="entry name" value="zf-C2H2"/>
    <property type="match status" value="1"/>
</dbReference>
<dbReference type="InterPro" id="IPR057281">
    <property type="entry name" value="Zfn-C2H2_REST"/>
</dbReference>
<feature type="domain" description="C2H2-type" evidence="18">
    <location>
        <begin position="331"/>
        <end position="359"/>
    </location>
</feature>
<dbReference type="FunFam" id="3.30.160.60:FF:000952">
    <property type="entry name" value="RE1-silencing transcription factor B"/>
    <property type="match status" value="1"/>
</dbReference>
<evidence type="ECO:0000256" key="13">
    <source>
        <dbReference type="ARBA" id="ARBA00023242"/>
    </source>
</evidence>
<dbReference type="InParanoid" id="D2H8J0"/>
<dbReference type="GO" id="GO:0000978">
    <property type="term" value="F:RNA polymerase II cis-regulatory region sequence-specific DNA binding"/>
    <property type="evidence" value="ECO:0000250"/>
    <property type="project" value="UniProtKB"/>
</dbReference>
<dbReference type="GO" id="GO:2000065">
    <property type="term" value="P:negative regulation of cortisol biosynthetic process"/>
    <property type="evidence" value="ECO:0000250"/>
    <property type="project" value="UniProtKB"/>
</dbReference>
<keyword evidence="6" id="KW-0479">Metal-binding</keyword>
<keyword evidence="13" id="KW-0539">Nucleus</keyword>
<name>D2H8J0_AILME</name>
<dbReference type="Pfam" id="PF24540">
    <property type="entry name" value="zf-C2H2_REST"/>
    <property type="match status" value="1"/>
</dbReference>
<keyword evidence="4" id="KW-0678">Repressor</keyword>
<dbReference type="GO" id="GO:0045944">
    <property type="term" value="P:positive regulation of transcription by RNA polymerase II"/>
    <property type="evidence" value="ECO:0007669"/>
    <property type="project" value="TreeGrafter"/>
</dbReference>
<feature type="compositionally biased region" description="Basic and acidic residues" evidence="17">
    <location>
        <begin position="548"/>
        <end position="569"/>
    </location>
</feature>
<keyword evidence="9" id="KW-0862">Zinc</keyword>
<dbReference type="RefSeq" id="XP_011221795.2">
    <property type="nucleotide sequence ID" value="XM_011223493.3"/>
</dbReference>
<keyword evidence="8 16" id="KW-0863">Zinc-finger</keyword>
<dbReference type="FunFam" id="3.30.160.60:FF:000662">
    <property type="entry name" value="RE1-silencing transcription factor A"/>
    <property type="match status" value="1"/>
</dbReference>
<dbReference type="OrthoDB" id="427030at2759"/>
<evidence type="ECO:0000256" key="16">
    <source>
        <dbReference type="PROSITE-ProRule" id="PRU00042"/>
    </source>
</evidence>
<evidence type="ECO:0000256" key="2">
    <source>
        <dbReference type="ARBA" id="ARBA00004496"/>
    </source>
</evidence>
<dbReference type="GO" id="GO:0045892">
    <property type="term" value="P:negative regulation of DNA-templated transcription"/>
    <property type="evidence" value="ECO:0000250"/>
    <property type="project" value="UniProtKB"/>
</dbReference>
<keyword evidence="7" id="KW-0677">Repeat</keyword>
<keyword evidence="10" id="KW-0832">Ubl conjugation</keyword>
<evidence type="ECO:0000256" key="8">
    <source>
        <dbReference type="ARBA" id="ARBA00022771"/>
    </source>
</evidence>
<feature type="compositionally biased region" description="Polar residues" evidence="17">
    <location>
        <begin position="802"/>
        <end position="811"/>
    </location>
</feature>
<evidence type="ECO:0000313" key="19">
    <source>
        <dbReference type="EMBL" id="EFB28081.1"/>
    </source>
</evidence>
<dbReference type="InterPro" id="IPR013087">
    <property type="entry name" value="Znf_C2H2_type"/>
</dbReference>
<dbReference type="OMA" id="HKSNGAI"/>
<sequence>MATQVMGQSSGGGGLFTGSGNMGMALPNDMYDLHDLSKAELAAPQLIMLANVALTGEVNGSCCDYLVGEERQMAELMPVADNNFSDSDGEGLEESPEIKGEPSGLENMELESLELSVVEPQPVFEVSAAPEIYSSNKDLPPETPGAEDKCKNLKSKPFRCKPCQYEAESEEQFVHHIRVHSAKKFFVEESAEKQAKARESGSSTAEEGDFSKGPIRCDRCGYNTNRYDHYTAHLKHHTRAGDNERVYKCIICTYTTVSEYHWRKHLRNHFPRKVYTCGKCNYFSDRKNNYVQHVRTHTGERPYKCELCPYSSSQKTHLTRHMRTHSGEKPFKCDQCSYVASNQHEVTRHARQVHNGPKPLNCPHCDYKTADRSNFKKHVELHVNPRQFNCPVCDYAASKKCNLQYHFKSKHPTCPNKTMDVSKVKLKKTKKREADLPDNNITNEKKETEQTKIKGDVAGKKNERSVKVEKKDNVSKEKKSCSNASTQVTTRTRKSAMETKEMDVHTGNNSETTCKTKKSKRRMEAEAQPLKDPVNDEEPVTKKKKKAENKSRNGQEMPKGDNKVEETKKQNTCMKKSTKKKSLKNKSSKKSSKPAQKGPAQLESSPSRQPAQMEPSPSRGPAQVEPSPSRGPAHVEPSPSRGPAQAEASPPRQPAQVEPSPPRGPAQMEPSPARGPAQMEPSPPRGPAQMELPTAMESAQMDVGQMEPPPPMESAQIGSAQTEIPPPVGPAQMEVVQVEPPPPTEPPLHIERSPKKSPQKDNKKEKSSIQSEMARKEQVLIEVGLVPVKDSQLLKEGADAQDLSTSSTSPPKENLKEEESKDQKLLTEGKGSKEAPLQKVEEAEKSVAGLAAIIKESANISSSQQNLTMPEGEILDAKCQSDTVPCEMEMDTDENKAENPPGKDPAVEEPVSPVLLPLPIENHEAVSKTAMTSPPVTMAVHESQEMDEDEGIHSHDGSDLSDNMSEGSDDSGLNGARPVPQETSRKNAKEALAVKVAEGDFVCIFCDRSFRKEKDYSKHLNRHLVNVYFLEKAAKGQE</sequence>
<gene>
    <name evidence="19" type="ORF">PANDA_006561</name>
</gene>
<dbReference type="SMART" id="SM00355">
    <property type="entry name" value="ZnF_C2H2"/>
    <property type="match status" value="9"/>
</dbReference>
<dbReference type="GO" id="GO:0046676">
    <property type="term" value="P:negative regulation of insulin secretion"/>
    <property type="evidence" value="ECO:0000250"/>
    <property type="project" value="UniProtKB"/>
</dbReference>
<keyword evidence="12" id="KW-0804">Transcription</keyword>
<dbReference type="eggNOG" id="KOG1721">
    <property type="taxonomic scope" value="Eukaryota"/>
</dbReference>
<dbReference type="GO" id="GO:0005737">
    <property type="term" value="C:cytoplasm"/>
    <property type="evidence" value="ECO:0007669"/>
    <property type="project" value="UniProtKB-SubCell"/>
</dbReference>
<feature type="domain" description="C2H2-type" evidence="18">
    <location>
        <begin position="275"/>
        <end position="302"/>
    </location>
</feature>
<dbReference type="SUPFAM" id="SSF57667">
    <property type="entry name" value="beta-beta-alpha zinc fingers"/>
    <property type="match status" value="3"/>
</dbReference>